<dbReference type="PANTHER" id="PTHR33365:SF11">
    <property type="entry name" value="TAT PATHWAY SIGNAL SEQUENCE"/>
    <property type="match status" value="1"/>
</dbReference>
<comment type="caution">
    <text evidence="4">The sequence shown here is derived from an EMBL/GenBank/DDBJ whole genome shotgun (WGS) entry which is preliminary data.</text>
</comment>
<evidence type="ECO:0000313" key="4">
    <source>
        <dbReference type="EMBL" id="PPR02204.1"/>
    </source>
</evidence>
<evidence type="ECO:0000256" key="3">
    <source>
        <dbReference type="ARBA" id="ARBA00035112"/>
    </source>
</evidence>
<comment type="pathway">
    <text evidence="1">Mycotoxin biosynthesis.</text>
</comment>
<dbReference type="GO" id="GO:0016491">
    <property type="term" value="F:oxidoreductase activity"/>
    <property type="evidence" value="ECO:0007669"/>
    <property type="project" value="UniProtKB-KW"/>
</dbReference>
<accession>A0A409YGV8</accession>
<dbReference type="InterPro" id="IPR021765">
    <property type="entry name" value="UstYa-like"/>
</dbReference>
<dbReference type="AlphaFoldDB" id="A0A409YGV8"/>
<name>A0A409YGV8_9AGAR</name>
<protein>
    <submittedName>
        <fullName evidence="4">Uncharacterized protein</fullName>
    </submittedName>
</protein>
<evidence type="ECO:0000256" key="1">
    <source>
        <dbReference type="ARBA" id="ARBA00004685"/>
    </source>
</evidence>
<dbReference type="EMBL" id="NHTK01001183">
    <property type="protein sequence ID" value="PPR02204.1"/>
    <property type="molecule type" value="Genomic_DNA"/>
</dbReference>
<dbReference type="Pfam" id="PF11807">
    <property type="entry name" value="UstYa"/>
    <property type="match status" value="1"/>
</dbReference>
<keyword evidence="2" id="KW-0560">Oxidoreductase</keyword>
<sequence length="191" mass="21308">MSSVSSKLSIILIPISLGLVLLQAWIRLPLLVTLSSKSHVKKSSNYFAPGSTDPVALLISGSTAHYQLNDSDSDAEWGALVPSGGHVVHIDDDLGRPKAYTVTLFHQLKCLNIIRQEYVQPYPHPPVTQLTQHCLNYLHQSLLCNINTQIESSKNERGTAARSYPTLCKDWTKVYHEAERNQRQYSASLKL</sequence>
<proteinExistence type="inferred from homology"/>
<comment type="similarity">
    <text evidence="3">Belongs to the ustYa family.</text>
</comment>
<reference evidence="4 5" key="1">
    <citation type="journal article" date="2018" name="Evol. Lett.">
        <title>Horizontal gene cluster transfer increased hallucinogenic mushroom diversity.</title>
        <authorList>
            <person name="Reynolds H.T."/>
            <person name="Vijayakumar V."/>
            <person name="Gluck-Thaler E."/>
            <person name="Korotkin H.B."/>
            <person name="Matheny P.B."/>
            <person name="Slot J.C."/>
        </authorList>
    </citation>
    <scope>NUCLEOTIDE SEQUENCE [LARGE SCALE GENOMIC DNA]</scope>
    <source>
        <strain evidence="4 5">2629</strain>
    </source>
</reference>
<dbReference type="GO" id="GO:0043386">
    <property type="term" value="P:mycotoxin biosynthetic process"/>
    <property type="evidence" value="ECO:0007669"/>
    <property type="project" value="InterPro"/>
</dbReference>
<evidence type="ECO:0000256" key="2">
    <source>
        <dbReference type="ARBA" id="ARBA00023002"/>
    </source>
</evidence>
<gene>
    <name evidence="4" type="ORF">CVT24_011420</name>
</gene>
<dbReference type="OrthoDB" id="3687641at2759"/>
<organism evidence="4 5">
    <name type="scientific">Panaeolus cyanescens</name>
    <dbReference type="NCBI Taxonomy" id="181874"/>
    <lineage>
        <taxon>Eukaryota</taxon>
        <taxon>Fungi</taxon>
        <taxon>Dikarya</taxon>
        <taxon>Basidiomycota</taxon>
        <taxon>Agaricomycotina</taxon>
        <taxon>Agaricomycetes</taxon>
        <taxon>Agaricomycetidae</taxon>
        <taxon>Agaricales</taxon>
        <taxon>Agaricineae</taxon>
        <taxon>Galeropsidaceae</taxon>
        <taxon>Panaeolus</taxon>
    </lineage>
</organism>
<dbReference type="InParanoid" id="A0A409YGV8"/>
<keyword evidence="5" id="KW-1185">Reference proteome</keyword>
<dbReference type="Proteomes" id="UP000284842">
    <property type="component" value="Unassembled WGS sequence"/>
</dbReference>
<dbReference type="PANTHER" id="PTHR33365">
    <property type="entry name" value="YALI0B05434P"/>
    <property type="match status" value="1"/>
</dbReference>
<evidence type="ECO:0000313" key="5">
    <source>
        <dbReference type="Proteomes" id="UP000284842"/>
    </source>
</evidence>